<dbReference type="GeneID" id="8744702"/>
<feature type="region of interest" description="Disordered" evidence="1">
    <location>
        <begin position="1"/>
        <end position="38"/>
    </location>
</feature>
<geneLocation type="plasmid" evidence="3 4">
    <name>pHTUR01</name>
</geneLocation>
<keyword evidence="3" id="KW-0614">Plasmid</keyword>
<dbReference type="RefSeq" id="WP_012945156.1">
    <property type="nucleotide sequence ID" value="NC_013744.1"/>
</dbReference>
<reference evidence="3 4" key="1">
    <citation type="journal article" date="2010" name="Stand. Genomic Sci.">
        <title>Complete genome sequence of Haloterrigena turkmenica type strain (4k).</title>
        <authorList>
            <person name="Saunders E."/>
            <person name="Tindall B.J."/>
            <person name="Fahnrich R."/>
            <person name="Lapidus A."/>
            <person name="Copeland A."/>
            <person name="Del Rio T.G."/>
            <person name="Lucas S."/>
            <person name="Chen F."/>
            <person name="Tice H."/>
            <person name="Cheng J.F."/>
            <person name="Han C."/>
            <person name="Detter J.C."/>
            <person name="Bruce D."/>
            <person name="Goodwin L."/>
            <person name="Chain P."/>
            <person name="Pitluck S."/>
            <person name="Pati A."/>
            <person name="Ivanova N."/>
            <person name="Mavromatis K."/>
            <person name="Chen A."/>
            <person name="Palaniappan K."/>
            <person name="Land M."/>
            <person name="Hauser L."/>
            <person name="Chang Y.J."/>
            <person name="Jeffries C.D."/>
            <person name="Brettin T."/>
            <person name="Rohde M."/>
            <person name="Goker M."/>
            <person name="Bristow J."/>
            <person name="Eisen J.A."/>
            <person name="Markowitz V."/>
            <person name="Hugenholtz P."/>
            <person name="Klenk H.P."/>
            <person name="Kyrpides N.C."/>
        </authorList>
    </citation>
    <scope>NUCLEOTIDE SEQUENCE [LARGE SCALE GENOMIC DNA]</scope>
    <source>
        <strain evidence="4">ATCC 51198 / DSM 5511 / JCM 9101 / NCIMB 13204 / VKM B-1734 / 4k</strain>
    </source>
</reference>
<keyword evidence="4" id="KW-1185">Reference proteome</keyword>
<accession>D2S0L5</accession>
<proteinExistence type="predicted"/>
<dbReference type="Proteomes" id="UP000001903">
    <property type="component" value="Plasmid pHTUR01"/>
</dbReference>
<feature type="compositionally biased region" description="Basic and acidic residues" evidence="1">
    <location>
        <begin position="1"/>
        <end position="17"/>
    </location>
</feature>
<dbReference type="EMBL" id="CP001861">
    <property type="protein sequence ID" value="ADB62912.1"/>
    <property type="molecule type" value="Genomic_DNA"/>
</dbReference>
<gene>
    <name evidence="3" type="ordered locus">Htur_4074</name>
</gene>
<dbReference type="HOGENOM" id="CLU_2313725_0_0_2"/>
<organism evidence="3 4">
    <name type="scientific">Haloterrigena turkmenica (strain ATCC 51198 / DSM 5511 / JCM 9101 / NCIMB 13204 / VKM B-1734 / 4k)</name>
    <name type="common">Halococcus turkmenicus</name>
    <dbReference type="NCBI Taxonomy" id="543526"/>
    <lineage>
        <taxon>Archaea</taxon>
        <taxon>Methanobacteriati</taxon>
        <taxon>Methanobacteriota</taxon>
        <taxon>Stenosarchaea group</taxon>
        <taxon>Halobacteria</taxon>
        <taxon>Halobacteriales</taxon>
        <taxon>Natrialbaceae</taxon>
        <taxon>Haloterrigena</taxon>
    </lineage>
</organism>
<protein>
    <recommendedName>
        <fullName evidence="2">DUF7344 domain-containing protein</fullName>
    </recommendedName>
</protein>
<evidence type="ECO:0000256" key="1">
    <source>
        <dbReference type="SAM" id="MobiDB-lite"/>
    </source>
</evidence>
<dbReference type="InterPro" id="IPR055768">
    <property type="entry name" value="DUF7344"/>
</dbReference>
<evidence type="ECO:0000259" key="2">
    <source>
        <dbReference type="Pfam" id="PF24035"/>
    </source>
</evidence>
<dbReference type="AlphaFoldDB" id="D2S0L5"/>
<name>D2S0L5_HALTV</name>
<feature type="region of interest" description="Disordered" evidence="1">
    <location>
        <begin position="80"/>
        <end position="99"/>
    </location>
</feature>
<evidence type="ECO:0000313" key="4">
    <source>
        <dbReference type="Proteomes" id="UP000001903"/>
    </source>
</evidence>
<sequence>MSEKELGGKRLNRRDDTTDTQTDSTIVGDGGIQTGNDGQRKLEGVLRALLNQRRRYTLSFLQETEVSDLDELARHVAAMEQETDPATIESARLSRCKRR</sequence>
<dbReference type="KEGG" id="htu:Htur_4074"/>
<feature type="domain" description="DUF7344" evidence="2">
    <location>
        <begin position="47"/>
        <end position="89"/>
    </location>
</feature>
<evidence type="ECO:0000313" key="3">
    <source>
        <dbReference type="EMBL" id="ADB62912.1"/>
    </source>
</evidence>
<dbReference type="Pfam" id="PF24035">
    <property type="entry name" value="DUF7344"/>
    <property type="match status" value="1"/>
</dbReference>